<reference evidence="1 2" key="1">
    <citation type="submission" date="2016-03" db="EMBL/GenBank/DDBJ databases">
        <title>Comparative genomics of the ectomycorrhizal sister species Rhizopogon vinicolor and Rhizopogon vesiculosus (Basidiomycota: Boletales) reveals a divergence of the mating type B locus.</title>
        <authorList>
            <person name="Mujic A.B."/>
            <person name="Kuo A."/>
            <person name="Tritt A."/>
            <person name="Lipzen A."/>
            <person name="Chen C."/>
            <person name="Johnson J."/>
            <person name="Sharma A."/>
            <person name="Barry K."/>
            <person name="Grigoriev I.V."/>
            <person name="Spatafora J.W."/>
        </authorList>
    </citation>
    <scope>NUCLEOTIDE SEQUENCE [LARGE SCALE GENOMIC DNA]</scope>
    <source>
        <strain evidence="1 2">AM-OR11-056</strain>
    </source>
</reference>
<dbReference type="Proteomes" id="UP000183567">
    <property type="component" value="Unassembled WGS sequence"/>
</dbReference>
<name>A0A1J8R571_9AGAM</name>
<dbReference type="OrthoDB" id="2639636at2759"/>
<keyword evidence="2" id="KW-1185">Reference proteome</keyword>
<dbReference type="AlphaFoldDB" id="A0A1J8R571"/>
<comment type="caution">
    <text evidence="1">The sequence shown here is derived from an EMBL/GenBank/DDBJ whole genome shotgun (WGS) entry which is preliminary data.</text>
</comment>
<dbReference type="EMBL" id="LVVM01000372">
    <property type="protein sequence ID" value="OJA20793.1"/>
    <property type="molecule type" value="Genomic_DNA"/>
</dbReference>
<protein>
    <submittedName>
        <fullName evidence="1">Uncharacterized protein</fullName>
    </submittedName>
</protein>
<organism evidence="1 2">
    <name type="scientific">Rhizopogon vesiculosus</name>
    <dbReference type="NCBI Taxonomy" id="180088"/>
    <lineage>
        <taxon>Eukaryota</taxon>
        <taxon>Fungi</taxon>
        <taxon>Dikarya</taxon>
        <taxon>Basidiomycota</taxon>
        <taxon>Agaricomycotina</taxon>
        <taxon>Agaricomycetes</taxon>
        <taxon>Agaricomycetidae</taxon>
        <taxon>Boletales</taxon>
        <taxon>Suillineae</taxon>
        <taxon>Rhizopogonaceae</taxon>
        <taxon>Rhizopogon</taxon>
    </lineage>
</organism>
<accession>A0A1J8R571</accession>
<sequence length="72" mass="8313">MNARYYLRPNDTEHINISEFRAHRPSLHTSRDSKAEDPQMNVFKHPQDDEGFQAVKSQRPIGLMIDTNSSSV</sequence>
<evidence type="ECO:0000313" key="2">
    <source>
        <dbReference type="Proteomes" id="UP000183567"/>
    </source>
</evidence>
<proteinExistence type="predicted"/>
<gene>
    <name evidence="1" type="ORF">AZE42_12313</name>
</gene>
<evidence type="ECO:0000313" key="1">
    <source>
        <dbReference type="EMBL" id="OJA20793.1"/>
    </source>
</evidence>